<gene>
    <name evidence="4" type="ORF">ACFFVD_14460</name>
</gene>
<dbReference type="PROSITE" id="PS51257">
    <property type="entry name" value="PROKAR_LIPOPROTEIN"/>
    <property type="match status" value="1"/>
</dbReference>
<evidence type="ECO:0000259" key="3">
    <source>
        <dbReference type="Pfam" id="PF26526"/>
    </source>
</evidence>
<sequence length="263" mass="28035">MNRHLTRGAAIAASATLLLSGCANDEDQDETASTPPSPPVTETDWFTERFSSAPVFVDAATENAQTHRPDNNAGEPLPENAPEGEVVWQAPACVPIPFTSDGPRSSFLDTGVLHVSGYEQTELGAAAAAVGLSSTSLATTDQPRAVSVATGLTLPEAERIVATSEVFDLKPEFRESLGEPCRTTDFRPTAYRVADMTDSYAVVDLFSPASNNPGNGATIRLSVEWTGDDWRLAPSSFDSYADSLEAFSSNRGAKVDLAEFTQW</sequence>
<evidence type="ECO:0000256" key="1">
    <source>
        <dbReference type="SAM" id="MobiDB-lite"/>
    </source>
</evidence>
<keyword evidence="5" id="KW-1185">Reference proteome</keyword>
<reference evidence="4 5" key="1">
    <citation type="submission" date="2024-09" db="EMBL/GenBank/DDBJ databases">
        <authorList>
            <person name="Sun Q."/>
            <person name="Mori K."/>
        </authorList>
    </citation>
    <scope>NUCLEOTIDE SEQUENCE [LARGE SCALE GENOMIC DNA]</scope>
    <source>
        <strain evidence="4 5">CCM 7659</strain>
    </source>
</reference>
<comment type="caution">
    <text evidence="4">The sequence shown here is derived from an EMBL/GenBank/DDBJ whole genome shotgun (WGS) entry which is preliminary data.</text>
</comment>
<name>A0ABV5JT94_9ACTN</name>
<evidence type="ECO:0000256" key="2">
    <source>
        <dbReference type="SAM" id="SignalP"/>
    </source>
</evidence>
<protein>
    <recommendedName>
        <fullName evidence="3">DUF8175 domain-containing protein</fullName>
    </recommendedName>
</protein>
<evidence type="ECO:0000313" key="4">
    <source>
        <dbReference type="EMBL" id="MFB9261002.1"/>
    </source>
</evidence>
<dbReference type="Pfam" id="PF26526">
    <property type="entry name" value="DUF8175"/>
    <property type="match status" value="1"/>
</dbReference>
<feature type="chain" id="PRO_5046948310" description="DUF8175 domain-containing protein" evidence="2">
    <location>
        <begin position="26"/>
        <end position="263"/>
    </location>
</feature>
<evidence type="ECO:0000313" key="5">
    <source>
        <dbReference type="Proteomes" id="UP001589700"/>
    </source>
</evidence>
<keyword evidence="2" id="KW-0732">Signal</keyword>
<feature type="signal peptide" evidence="2">
    <location>
        <begin position="1"/>
        <end position="25"/>
    </location>
</feature>
<feature type="domain" description="DUF8175" evidence="3">
    <location>
        <begin position="59"/>
        <end position="243"/>
    </location>
</feature>
<dbReference type="Proteomes" id="UP001589700">
    <property type="component" value="Unassembled WGS sequence"/>
</dbReference>
<organism evidence="4 5">
    <name type="scientific">Dietzia aerolata</name>
    <dbReference type="NCBI Taxonomy" id="595984"/>
    <lineage>
        <taxon>Bacteria</taxon>
        <taxon>Bacillati</taxon>
        <taxon>Actinomycetota</taxon>
        <taxon>Actinomycetes</taxon>
        <taxon>Mycobacteriales</taxon>
        <taxon>Dietziaceae</taxon>
        <taxon>Dietzia</taxon>
    </lineage>
</organism>
<dbReference type="InterPro" id="IPR058488">
    <property type="entry name" value="DUF8175"/>
</dbReference>
<accession>A0ABV5JT94</accession>
<proteinExistence type="predicted"/>
<feature type="region of interest" description="Disordered" evidence="1">
    <location>
        <begin position="24"/>
        <end position="44"/>
    </location>
</feature>
<dbReference type="RefSeq" id="WP_182632290.1">
    <property type="nucleotide sequence ID" value="NZ_JAALDM010000131.1"/>
</dbReference>
<dbReference type="EMBL" id="JBHMDY010000011">
    <property type="protein sequence ID" value="MFB9261002.1"/>
    <property type="molecule type" value="Genomic_DNA"/>
</dbReference>